<organism evidence="2 3">
    <name type="scientific">Aromia moschata</name>
    <dbReference type="NCBI Taxonomy" id="1265417"/>
    <lineage>
        <taxon>Eukaryota</taxon>
        <taxon>Metazoa</taxon>
        <taxon>Ecdysozoa</taxon>
        <taxon>Arthropoda</taxon>
        <taxon>Hexapoda</taxon>
        <taxon>Insecta</taxon>
        <taxon>Pterygota</taxon>
        <taxon>Neoptera</taxon>
        <taxon>Endopterygota</taxon>
        <taxon>Coleoptera</taxon>
        <taxon>Polyphaga</taxon>
        <taxon>Cucujiformia</taxon>
        <taxon>Chrysomeloidea</taxon>
        <taxon>Cerambycidae</taxon>
        <taxon>Cerambycinae</taxon>
        <taxon>Callichromatini</taxon>
        <taxon>Aromia</taxon>
    </lineage>
</organism>
<evidence type="ECO:0000256" key="1">
    <source>
        <dbReference type="SAM" id="MobiDB-lite"/>
    </source>
</evidence>
<feature type="region of interest" description="Disordered" evidence="1">
    <location>
        <begin position="385"/>
        <end position="412"/>
    </location>
</feature>
<keyword evidence="3" id="KW-1185">Reference proteome</keyword>
<feature type="compositionally biased region" description="Basic and acidic residues" evidence="1">
    <location>
        <begin position="217"/>
        <end position="232"/>
    </location>
</feature>
<feature type="compositionally biased region" description="Basic and acidic residues" evidence="1">
    <location>
        <begin position="639"/>
        <end position="657"/>
    </location>
</feature>
<protein>
    <submittedName>
        <fullName evidence="2">Uncharacterized protein</fullName>
    </submittedName>
</protein>
<gene>
    <name evidence="2" type="ORF">NQ318_002391</name>
</gene>
<reference evidence="2" key="1">
    <citation type="journal article" date="2023" name="Insect Mol. Biol.">
        <title>Genome sequencing provides insights into the evolution of gene families encoding plant cell wall-degrading enzymes in longhorned beetles.</title>
        <authorList>
            <person name="Shin N.R."/>
            <person name="Okamura Y."/>
            <person name="Kirsch R."/>
            <person name="Pauchet Y."/>
        </authorList>
    </citation>
    <scope>NUCLEOTIDE SEQUENCE</scope>
    <source>
        <strain evidence="2">AMC_N1</strain>
    </source>
</reference>
<dbReference type="PANTHER" id="PTHR41156">
    <property type="entry name" value="AGAP006184-PA"/>
    <property type="match status" value="1"/>
</dbReference>
<proteinExistence type="predicted"/>
<accession>A0AAV8YFG5</accession>
<feature type="compositionally biased region" description="Low complexity" evidence="1">
    <location>
        <begin position="246"/>
        <end position="261"/>
    </location>
</feature>
<name>A0AAV8YFG5_9CUCU</name>
<dbReference type="PANTHER" id="PTHR41156:SF1">
    <property type="entry name" value="ZASP-LIKE MOTIF DOMAIN-CONTAINING PROTEIN"/>
    <property type="match status" value="1"/>
</dbReference>
<dbReference type="Proteomes" id="UP001162162">
    <property type="component" value="Unassembled WGS sequence"/>
</dbReference>
<feature type="region of interest" description="Disordered" evidence="1">
    <location>
        <begin position="195"/>
        <end position="261"/>
    </location>
</feature>
<feature type="region of interest" description="Disordered" evidence="1">
    <location>
        <begin position="426"/>
        <end position="457"/>
    </location>
</feature>
<dbReference type="AlphaFoldDB" id="A0AAV8YFG5"/>
<sequence>MSTLERKEYQETKILRTVSPVCNTRSSNQNLSQFDSNLESNKKYLKDYLLEDLQNSVSRPGSSLGQNTNTYRETSRSVNTLDSGVRSNSLNRITNVKSSNPVTEYSSDDAYNYASPDGRERVSGYKKEKYMYKSSVAERDILPEKTRMQNSINQLDSLLDDLQQVKKIYSYRKSNSFSGKSYNTTGSDPTFQISASKKTVNRELQYGDTPSSTSRGRTIERTEREGSLRRDLQYTNEGTYGDLRPLRTTSPSPSSRTSTLSKTAVVKNIHEYPVEVIETVAPDIDPEVLAHLDPNLRPPGNTKVTTTIKTYTYEIPGSGDYPVNLTTNTSDTDKYVYSPNQTITTPSKSFVYSKTENKENTVHQREPDWCSSLNKHYKESVTDNVTTNYTNYPPYQKPPPPVGPELNPPSSQQTYVYKENTLTKDIRENGYPQPPPTQNTQGGYPAGSPPYPDGRGYPPGRETYILKETHNTTINKTEPPFSERGYPIGNPPADDRANPPHTTYIFKETHNTTNKTVGPPYQNGYPPHGPNRPKSPGDVETFDPRHPPYGQKPNEPIDVRYSYKSTNTTQNTYKGGYPPSDETQTLLPKKFPTNDGPDGPPKKLDDLMATIGNEPPNSPLNAGFNAHEQELAQQKKIDTLKKQSSEVEDAQKKEPVSRTKNVSGPPVYYPPGHEMFAKKEEGEAAWRAQHNSLQNIFTEVMQKHQANTNMKLKVRVNPKAVVELQ</sequence>
<feature type="region of interest" description="Disordered" evidence="1">
    <location>
        <begin position="56"/>
        <end position="86"/>
    </location>
</feature>
<comment type="caution">
    <text evidence="2">The sequence shown here is derived from an EMBL/GenBank/DDBJ whole genome shotgun (WGS) entry which is preliminary data.</text>
</comment>
<evidence type="ECO:0000313" key="3">
    <source>
        <dbReference type="Proteomes" id="UP001162162"/>
    </source>
</evidence>
<feature type="compositionally biased region" description="Pro residues" evidence="1">
    <location>
        <begin position="395"/>
        <end position="407"/>
    </location>
</feature>
<evidence type="ECO:0000313" key="2">
    <source>
        <dbReference type="EMBL" id="KAJ8949982.1"/>
    </source>
</evidence>
<feature type="region of interest" description="Disordered" evidence="1">
    <location>
        <begin position="98"/>
        <end position="119"/>
    </location>
</feature>
<dbReference type="EMBL" id="JAPWTK010000106">
    <property type="protein sequence ID" value="KAJ8949982.1"/>
    <property type="molecule type" value="Genomic_DNA"/>
</dbReference>
<feature type="compositionally biased region" description="Low complexity" evidence="1">
    <location>
        <begin position="385"/>
        <end position="394"/>
    </location>
</feature>
<feature type="region of interest" description="Disordered" evidence="1">
    <location>
        <begin position="639"/>
        <end position="673"/>
    </location>
</feature>
<feature type="region of interest" description="Disordered" evidence="1">
    <location>
        <begin position="510"/>
        <end position="601"/>
    </location>
</feature>
<feature type="compositionally biased region" description="Polar residues" evidence="1">
    <location>
        <begin position="563"/>
        <end position="573"/>
    </location>
</feature>